<accession>A0A5C0VHB3</accession>
<dbReference type="AlphaFoldDB" id="A0A5C0VHB3"/>
<evidence type="ECO:0000313" key="1">
    <source>
        <dbReference type="EMBL" id="QEK50394.1"/>
    </source>
</evidence>
<reference evidence="1 2" key="1">
    <citation type="submission" date="2019-08" db="EMBL/GenBank/DDBJ databases">
        <title>Pedobacter sp. nov., isolated from Han river, South Korea.</title>
        <authorList>
            <person name="Lee D.-H."/>
            <person name="Kim Y.-S."/>
            <person name="Hwang E.-M."/>
            <person name="Le Tran T.C."/>
            <person name="Cha C.-J."/>
        </authorList>
    </citation>
    <scope>NUCLEOTIDE SEQUENCE [LARGE SCALE GENOMIC DNA]</scope>
    <source>
        <strain evidence="1 2">CJ43</strain>
    </source>
</reference>
<organism evidence="1 2">
    <name type="scientific">Pedobacter aquae</name>
    <dbReference type="NCBI Taxonomy" id="2605747"/>
    <lineage>
        <taxon>Bacteria</taxon>
        <taxon>Pseudomonadati</taxon>
        <taxon>Bacteroidota</taxon>
        <taxon>Sphingobacteriia</taxon>
        <taxon>Sphingobacteriales</taxon>
        <taxon>Sphingobacteriaceae</taxon>
        <taxon>Pedobacter</taxon>
    </lineage>
</organism>
<dbReference type="InterPro" id="IPR058060">
    <property type="entry name" value="HYC_CC_PP"/>
</dbReference>
<dbReference type="NCBIfam" id="NF047658">
    <property type="entry name" value="HYC_CC_PP"/>
    <property type="match status" value="1"/>
</dbReference>
<evidence type="ECO:0000313" key="2">
    <source>
        <dbReference type="Proteomes" id="UP000323653"/>
    </source>
</evidence>
<dbReference type="RefSeq" id="WP_149073592.1">
    <property type="nucleotide sequence ID" value="NZ_CP043329.1"/>
</dbReference>
<keyword evidence="2" id="KW-1185">Reference proteome</keyword>
<name>A0A5C0VHB3_9SPHI</name>
<dbReference type="KEGG" id="pej:FYC62_00940"/>
<dbReference type="Pfam" id="PF26622">
    <property type="entry name" value="DUF8199"/>
    <property type="match status" value="1"/>
</dbReference>
<dbReference type="EMBL" id="CP043329">
    <property type="protein sequence ID" value="QEK50394.1"/>
    <property type="molecule type" value="Genomic_DNA"/>
</dbReference>
<dbReference type="Proteomes" id="UP000323653">
    <property type="component" value="Chromosome"/>
</dbReference>
<protein>
    <submittedName>
        <fullName evidence="1">Uncharacterized protein</fullName>
    </submittedName>
</protein>
<dbReference type="InterPro" id="IPR058512">
    <property type="entry name" value="DUF8199"/>
</dbReference>
<sequence>MKKLFTLTLIFLYSLSVLGVAVNKFYCCGELESVTFTTSEKYLEASKASKDAGCCQNEVQTFKVKDSHLSSSAKFLEAKLFATLLSPIPVFDFKVINTLEVVWAYQSHAPPLGASSPIYLQNRNFRI</sequence>
<gene>
    <name evidence="1" type="ORF">FYC62_00940</name>
</gene>
<proteinExistence type="predicted"/>